<dbReference type="Proteomes" id="UP000005239">
    <property type="component" value="Unassembled WGS sequence"/>
</dbReference>
<name>A0A454XYS3_PRIPA</name>
<feature type="compositionally biased region" description="Acidic residues" evidence="1">
    <location>
        <begin position="200"/>
        <end position="210"/>
    </location>
</feature>
<organism evidence="2 3">
    <name type="scientific">Pristionchus pacificus</name>
    <name type="common">Parasitic nematode worm</name>
    <dbReference type="NCBI Taxonomy" id="54126"/>
    <lineage>
        <taxon>Eukaryota</taxon>
        <taxon>Metazoa</taxon>
        <taxon>Ecdysozoa</taxon>
        <taxon>Nematoda</taxon>
        <taxon>Chromadorea</taxon>
        <taxon>Rhabditida</taxon>
        <taxon>Rhabditina</taxon>
        <taxon>Diplogasteromorpha</taxon>
        <taxon>Diplogasteroidea</taxon>
        <taxon>Neodiplogasteridae</taxon>
        <taxon>Pristionchus</taxon>
    </lineage>
</organism>
<feature type="compositionally biased region" description="Basic and acidic residues" evidence="1">
    <location>
        <begin position="115"/>
        <end position="129"/>
    </location>
</feature>
<feature type="region of interest" description="Disordered" evidence="1">
    <location>
        <begin position="156"/>
        <end position="253"/>
    </location>
</feature>
<evidence type="ECO:0000256" key="1">
    <source>
        <dbReference type="SAM" id="MobiDB-lite"/>
    </source>
</evidence>
<dbReference type="EnsemblMetazoa" id="PPA21922.1">
    <property type="protein sequence ID" value="PPA21922.1"/>
    <property type="gene ID" value="WBGene00111476"/>
</dbReference>
<feature type="compositionally biased region" description="Acidic residues" evidence="1">
    <location>
        <begin position="225"/>
        <end position="253"/>
    </location>
</feature>
<keyword evidence="3" id="KW-1185">Reference proteome</keyword>
<protein>
    <submittedName>
        <fullName evidence="2">Uncharacterized protein</fullName>
    </submittedName>
</protein>
<feature type="region of interest" description="Disordered" evidence="1">
    <location>
        <begin position="85"/>
        <end position="143"/>
    </location>
</feature>
<gene>
    <name evidence="2" type="primary">WBGene00111476</name>
</gene>
<proteinExistence type="predicted"/>
<feature type="compositionally biased region" description="Basic and acidic residues" evidence="1">
    <location>
        <begin position="156"/>
        <end position="178"/>
    </location>
</feature>
<reference evidence="3" key="1">
    <citation type="journal article" date="2008" name="Nat. Genet.">
        <title>The Pristionchus pacificus genome provides a unique perspective on nematode lifestyle and parasitism.</title>
        <authorList>
            <person name="Dieterich C."/>
            <person name="Clifton S.W."/>
            <person name="Schuster L.N."/>
            <person name="Chinwalla A."/>
            <person name="Delehaunty K."/>
            <person name="Dinkelacker I."/>
            <person name="Fulton L."/>
            <person name="Fulton R."/>
            <person name="Godfrey J."/>
            <person name="Minx P."/>
            <person name="Mitreva M."/>
            <person name="Roeseler W."/>
            <person name="Tian H."/>
            <person name="Witte H."/>
            <person name="Yang S.P."/>
            <person name="Wilson R.K."/>
            <person name="Sommer R.J."/>
        </authorList>
    </citation>
    <scope>NUCLEOTIDE SEQUENCE [LARGE SCALE GENOMIC DNA]</scope>
    <source>
        <strain evidence="3">PS312</strain>
    </source>
</reference>
<accession>A0A454XYS3</accession>
<accession>A0A8R1UFF3</accession>
<feature type="compositionally biased region" description="Basic residues" evidence="1">
    <location>
        <begin position="97"/>
        <end position="106"/>
    </location>
</feature>
<evidence type="ECO:0000313" key="2">
    <source>
        <dbReference type="EnsemblMetazoa" id="PPA21922.1"/>
    </source>
</evidence>
<dbReference type="AlphaFoldDB" id="A0A454XYS3"/>
<evidence type="ECO:0000313" key="3">
    <source>
        <dbReference type="Proteomes" id="UP000005239"/>
    </source>
</evidence>
<sequence length="320" mass="36299">MGRKGAVWMGFAFKEIDPHTYFPTRKTALAKTFQNMQLGQTQTMVWGSEKERWDATLFVVGTEKEVQSLIDDLIDGTVLYSDLNLDQPQVEGTQPKKPAKRGRKPKAAGPSIGAWDKKTIKEEKPDDGYPKTPAKRGRPRKAAPAIGAWENKVIKVEKPDDEAVPKRPRLNDEARPAEEVNGGEEEARVEETGENVVVEQDGEEESDEPEILGQRLVRPPGQVINEDEEEEEGHDEAEEEEDVENIEDEEEQTEAMRRFRAAEARVDAAERIVEAREAVLEPLYQEFREAKRVLAIARLDLEEARKIKDEERRAMGLEDD</sequence>
<reference evidence="2" key="2">
    <citation type="submission" date="2022-06" db="UniProtKB">
        <authorList>
            <consortium name="EnsemblMetazoa"/>
        </authorList>
    </citation>
    <scope>IDENTIFICATION</scope>
    <source>
        <strain evidence="2">PS312</strain>
    </source>
</reference>